<dbReference type="PRINTS" id="PR00075">
    <property type="entry name" value="FACDDSATRASE"/>
</dbReference>
<evidence type="ECO:0000256" key="11">
    <source>
        <dbReference type="SAM" id="Phobius"/>
    </source>
</evidence>
<proteinExistence type="inferred from homology"/>
<evidence type="ECO:0000259" key="12">
    <source>
        <dbReference type="Pfam" id="PF00487"/>
    </source>
</evidence>
<name>A0A5N5VZJ7_STRMB</name>
<feature type="domain" description="Fatty acid desaturase" evidence="12">
    <location>
        <begin position="39"/>
        <end position="263"/>
    </location>
</feature>
<keyword evidence="3 11" id="KW-0812">Transmembrane</keyword>
<feature type="region of interest" description="Disordered" evidence="10">
    <location>
        <begin position="299"/>
        <end position="339"/>
    </location>
</feature>
<reference evidence="13 14" key="1">
    <citation type="journal article" date="2019" name="Microb. Cell Fact.">
        <title>Exploring novel herbicidin analogues by transcriptional regulator overexpression and MS/MS molecular networking.</title>
        <authorList>
            <person name="Shi Y."/>
            <person name="Gu R."/>
            <person name="Li Y."/>
            <person name="Wang X."/>
            <person name="Ren W."/>
            <person name="Li X."/>
            <person name="Wang L."/>
            <person name="Xie Y."/>
            <person name="Hong B."/>
        </authorList>
    </citation>
    <scope>NUCLEOTIDE SEQUENCE [LARGE SCALE GENOMIC DNA]</scope>
    <source>
        <strain evidence="13 14">US-43</strain>
    </source>
</reference>
<evidence type="ECO:0000256" key="1">
    <source>
        <dbReference type="ARBA" id="ARBA00004141"/>
    </source>
</evidence>
<dbReference type="AlphaFoldDB" id="A0A5N5VZJ7"/>
<dbReference type="GO" id="GO:0016717">
    <property type="term" value="F:oxidoreductase activity, acting on paired donors, with oxidation of a pair of donors resulting in the reduction of molecular oxygen to two molecules of water"/>
    <property type="evidence" value="ECO:0007669"/>
    <property type="project" value="InterPro"/>
</dbReference>
<accession>A0A5N5VZJ7</accession>
<organism evidence="13 14">
    <name type="scientific">Streptomyces mobaraensis</name>
    <name type="common">Streptoverticillium mobaraense</name>
    <dbReference type="NCBI Taxonomy" id="35621"/>
    <lineage>
        <taxon>Bacteria</taxon>
        <taxon>Bacillati</taxon>
        <taxon>Actinomycetota</taxon>
        <taxon>Actinomycetes</taxon>
        <taxon>Kitasatosporales</taxon>
        <taxon>Streptomycetaceae</taxon>
        <taxon>Streptomyces</taxon>
    </lineage>
</organism>
<feature type="transmembrane region" description="Helical" evidence="11">
    <location>
        <begin position="7"/>
        <end position="29"/>
    </location>
</feature>
<feature type="compositionally biased region" description="Polar residues" evidence="10">
    <location>
        <begin position="301"/>
        <end position="317"/>
    </location>
</feature>
<gene>
    <name evidence="13" type="ORF">FRZ00_29170</name>
</gene>
<dbReference type="RefSeq" id="WP_152265571.1">
    <property type="nucleotide sequence ID" value="NZ_JBFADJ010000022.1"/>
</dbReference>
<keyword evidence="8" id="KW-0443">Lipid metabolism</keyword>
<dbReference type="InterPro" id="IPR005804">
    <property type="entry name" value="FA_desaturase_dom"/>
</dbReference>
<evidence type="ECO:0000256" key="4">
    <source>
        <dbReference type="ARBA" id="ARBA00022832"/>
    </source>
</evidence>
<evidence type="ECO:0000256" key="7">
    <source>
        <dbReference type="ARBA" id="ARBA00023004"/>
    </source>
</evidence>
<dbReference type="EMBL" id="VOKX01000115">
    <property type="protein sequence ID" value="KAB7834424.1"/>
    <property type="molecule type" value="Genomic_DNA"/>
</dbReference>
<evidence type="ECO:0000256" key="2">
    <source>
        <dbReference type="ARBA" id="ARBA00008749"/>
    </source>
</evidence>
<evidence type="ECO:0000256" key="8">
    <source>
        <dbReference type="ARBA" id="ARBA00023098"/>
    </source>
</evidence>
<keyword evidence="9 11" id="KW-0472">Membrane</keyword>
<dbReference type="OrthoDB" id="19906at2"/>
<dbReference type="CDD" id="cd03505">
    <property type="entry name" value="Delta9-FADS-like"/>
    <property type="match status" value="1"/>
</dbReference>
<keyword evidence="5 11" id="KW-1133">Transmembrane helix</keyword>
<protein>
    <submittedName>
        <fullName evidence="13">Acyl-CoA desaturase</fullName>
    </submittedName>
</protein>
<comment type="similarity">
    <text evidence="2">Belongs to the fatty acid desaturase type 2 family.</text>
</comment>
<comment type="caution">
    <text evidence="13">The sequence shown here is derived from an EMBL/GenBank/DDBJ whole genome shotgun (WGS) entry which is preliminary data.</text>
</comment>
<evidence type="ECO:0000256" key="6">
    <source>
        <dbReference type="ARBA" id="ARBA00023002"/>
    </source>
</evidence>
<dbReference type="InterPro" id="IPR015876">
    <property type="entry name" value="Acyl-CoA_DS"/>
</dbReference>
<dbReference type="Pfam" id="PF00487">
    <property type="entry name" value="FA_desaturase"/>
    <property type="match status" value="1"/>
</dbReference>
<evidence type="ECO:0000313" key="13">
    <source>
        <dbReference type="EMBL" id="KAB7834424.1"/>
    </source>
</evidence>
<evidence type="ECO:0000313" key="14">
    <source>
        <dbReference type="Proteomes" id="UP000327000"/>
    </source>
</evidence>
<keyword evidence="14" id="KW-1185">Reference proteome</keyword>
<comment type="subcellular location">
    <subcellularLocation>
        <location evidence="1">Membrane</location>
        <topology evidence="1">Multi-pass membrane protein</topology>
    </subcellularLocation>
</comment>
<dbReference type="GO" id="GO:0016020">
    <property type="term" value="C:membrane"/>
    <property type="evidence" value="ECO:0007669"/>
    <property type="project" value="UniProtKB-SubCell"/>
</dbReference>
<sequence>MDGREHRWFILGASVIPLLGVLASMALLWNKIFTWSDAVVLVIMYAISGFGISTGYHRMLTHRSFETYKPIRVALATAGVMAGQGPPLIWAAHHRKHHRVADKEGDPHSPHLDFPPGFKGTMTGLWHAHLGWLFDEKLTSDPMRYCPDLVREKPLRWLSEHLVLVTAAGCVLPGLLAFAITGGSVTAGLTGMLWGGLVRIFLINHMTYAVNSVGHYFGRRRFETTDESRNVAWLSLPSFGEAWHNNHHAFPRSARHGMKWYEVDLSAILIWSLEKTGLAWKVIRIDPERMEMREAGISRVSGGSTADQAQLLKSQQHLAPLAERRKSDQPTDPTLVDVE</sequence>
<dbReference type="Proteomes" id="UP000327000">
    <property type="component" value="Unassembled WGS sequence"/>
</dbReference>
<evidence type="ECO:0000256" key="5">
    <source>
        <dbReference type="ARBA" id="ARBA00022989"/>
    </source>
</evidence>
<dbReference type="PANTHER" id="PTHR11351">
    <property type="entry name" value="ACYL-COA DESATURASE"/>
    <property type="match status" value="1"/>
</dbReference>
<dbReference type="GO" id="GO:0006631">
    <property type="term" value="P:fatty acid metabolic process"/>
    <property type="evidence" value="ECO:0007669"/>
    <property type="project" value="UniProtKB-KW"/>
</dbReference>
<evidence type="ECO:0000256" key="10">
    <source>
        <dbReference type="SAM" id="MobiDB-lite"/>
    </source>
</evidence>
<keyword evidence="6" id="KW-0560">Oxidoreductase</keyword>
<feature type="transmembrane region" description="Helical" evidence="11">
    <location>
        <begin position="192"/>
        <end position="211"/>
    </location>
</feature>
<keyword evidence="4" id="KW-0276">Fatty acid metabolism</keyword>
<feature type="transmembrane region" description="Helical" evidence="11">
    <location>
        <begin position="161"/>
        <end position="180"/>
    </location>
</feature>
<keyword evidence="7" id="KW-0408">Iron</keyword>
<evidence type="ECO:0000256" key="3">
    <source>
        <dbReference type="ARBA" id="ARBA00022692"/>
    </source>
</evidence>
<feature type="transmembrane region" description="Helical" evidence="11">
    <location>
        <begin position="35"/>
        <end position="56"/>
    </location>
</feature>
<evidence type="ECO:0000256" key="9">
    <source>
        <dbReference type="ARBA" id="ARBA00023136"/>
    </source>
</evidence>
<dbReference type="PANTHER" id="PTHR11351:SF3">
    <property type="entry name" value="BLL4393 PROTEIN"/>
    <property type="match status" value="1"/>
</dbReference>